<dbReference type="AlphaFoldDB" id="A0A8J7UKZ5"/>
<evidence type="ECO:0000256" key="2">
    <source>
        <dbReference type="ARBA" id="ARBA00023052"/>
    </source>
</evidence>
<dbReference type="GO" id="GO:0000287">
    <property type="term" value="F:magnesium ion binding"/>
    <property type="evidence" value="ECO:0007669"/>
    <property type="project" value="InterPro"/>
</dbReference>
<dbReference type="SUPFAM" id="SSF52518">
    <property type="entry name" value="Thiamin diphosphate-binding fold (THDP-binding)"/>
    <property type="match status" value="2"/>
</dbReference>
<dbReference type="NCBIfam" id="NF005470">
    <property type="entry name" value="PRK07064.1"/>
    <property type="match status" value="1"/>
</dbReference>
<organism evidence="7 8">
    <name type="scientific">Tianweitania sediminis</name>
    <dbReference type="NCBI Taxonomy" id="1502156"/>
    <lineage>
        <taxon>Bacteria</taxon>
        <taxon>Pseudomonadati</taxon>
        <taxon>Pseudomonadota</taxon>
        <taxon>Alphaproteobacteria</taxon>
        <taxon>Hyphomicrobiales</taxon>
        <taxon>Phyllobacteriaceae</taxon>
        <taxon>Tianweitania</taxon>
    </lineage>
</organism>
<evidence type="ECO:0000313" key="8">
    <source>
        <dbReference type="Proteomes" id="UP000666240"/>
    </source>
</evidence>
<dbReference type="PANTHER" id="PTHR18968:SF13">
    <property type="entry name" value="ACETOLACTATE SYNTHASE CATALYTIC SUBUNIT, MITOCHONDRIAL"/>
    <property type="match status" value="1"/>
</dbReference>
<evidence type="ECO:0000259" key="5">
    <source>
        <dbReference type="Pfam" id="PF02775"/>
    </source>
</evidence>
<dbReference type="InterPro" id="IPR011766">
    <property type="entry name" value="TPP_enzyme_TPP-bd"/>
</dbReference>
<evidence type="ECO:0000259" key="6">
    <source>
        <dbReference type="Pfam" id="PF02776"/>
    </source>
</evidence>
<dbReference type="GO" id="GO:0050660">
    <property type="term" value="F:flavin adenine dinucleotide binding"/>
    <property type="evidence" value="ECO:0007669"/>
    <property type="project" value="TreeGrafter"/>
</dbReference>
<evidence type="ECO:0000256" key="1">
    <source>
        <dbReference type="ARBA" id="ARBA00007812"/>
    </source>
</evidence>
<comment type="similarity">
    <text evidence="1 3">Belongs to the TPP enzyme family.</text>
</comment>
<dbReference type="SUPFAM" id="SSF52467">
    <property type="entry name" value="DHS-like NAD/FAD-binding domain"/>
    <property type="match status" value="1"/>
</dbReference>
<dbReference type="GO" id="GO:0009099">
    <property type="term" value="P:L-valine biosynthetic process"/>
    <property type="evidence" value="ECO:0007669"/>
    <property type="project" value="TreeGrafter"/>
</dbReference>
<evidence type="ECO:0000256" key="3">
    <source>
        <dbReference type="RuleBase" id="RU362132"/>
    </source>
</evidence>
<evidence type="ECO:0000259" key="4">
    <source>
        <dbReference type="Pfam" id="PF00205"/>
    </source>
</evidence>
<proteinExistence type="inferred from homology"/>
<dbReference type="CDD" id="cd00568">
    <property type="entry name" value="TPP_enzymes"/>
    <property type="match status" value="1"/>
</dbReference>
<reference evidence="7" key="1">
    <citation type="submission" date="2021-03" db="EMBL/GenBank/DDBJ databases">
        <title>Genome sequencing and assembly of Tianweitania sediminis.</title>
        <authorList>
            <person name="Chhetri G."/>
        </authorList>
    </citation>
    <scope>NUCLEOTIDE SEQUENCE</scope>
    <source>
        <strain evidence="7">Z8</strain>
    </source>
</reference>
<dbReference type="Pfam" id="PF00205">
    <property type="entry name" value="TPP_enzyme_M"/>
    <property type="match status" value="1"/>
</dbReference>
<evidence type="ECO:0000313" key="7">
    <source>
        <dbReference type="EMBL" id="MBP0440385.1"/>
    </source>
</evidence>
<dbReference type="InterPro" id="IPR012001">
    <property type="entry name" value="Thiamin_PyroP_enz_TPP-bd_dom"/>
</dbReference>
<dbReference type="GO" id="GO:0009097">
    <property type="term" value="P:isoleucine biosynthetic process"/>
    <property type="evidence" value="ECO:0007669"/>
    <property type="project" value="TreeGrafter"/>
</dbReference>
<feature type="domain" description="Thiamine pyrophosphate enzyme TPP-binding" evidence="5">
    <location>
        <begin position="389"/>
        <end position="531"/>
    </location>
</feature>
<dbReference type="InterPro" id="IPR029061">
    <property type="entry name" value="THDP-binding"/>
</dbReference>
<dbReference type="GO" id="GO:0003984">
    <property type="term" value="F:acetolactate synthase activity"/>
    <property type="evidence" value="ECO:0007669"/>
    <property type="project" value="TreeGrafter"/>
</dbReference>
<dbReference type="InterPro" id="IPR012000">
    <property type="entry name" value="Thiamin_PyroP_enz_cen_dom"/>
</dbReference>
<dbReference type="PANTHER" id="PTHR18968">
    <property type="entry name" value="THIAMINE PYROPHOSPHATE ENZYMES"/>
    <property type="match status" value="1"/>
</dbReference>
<dbReference type="CDD" id="cd07035">
    <property type="entry name" value="TPP_PYR_POX_like"/>
    <property type="match status" value="1"/>
</dbReference>
<gene>
    <name evidence="7" type="ORF">J5Y06_17165</name>
</gene>
<feature type="domain" description="Thiamine pyrophosphate enzyme N-terminal TPP-binding" evidence="6">
    <location>
        <begin position="5"/>
        <end position="122"/>
    </location>
</feature>
<dbReference type="InterPro" id="IPR045229">
    <property type="entry name" value="TPP_enz"/>
</dbReference>
<feature type="domain" description="Thiamine pyrophosphate enzyme central" evidence="4">
    <location>
        <begin position="197"/>
        <end position="328"/>
    </location>
</feature>
<dbReference type="Pfam" id="PF02775">
    <property type="entry name" value="TPP_enzyme_C"/>
    <property type="match status" value="1"/>
</dbReference>
<protein>
    <submittedName>
        <fullName evidence="7">Thiamine pyrophosphate-binding protein</fullName>
    </submittedName>
</protein>
<dbReference type="EMBL" id="JAGIYY010000007">
    <property type="protein sequence ID" value="MBP0440385.1"/>
    <property type="molecule type" value="Genomic_DNA"/>
</dbReference>
<dbReference type="GO" id="GO:0005948">
    <property type="term" value="C:acetolactate synthase complex"/>
    <property type="evidence" value="ECO:0007669"/>
    <property type="project" value="TreeGrafter"/>
</dbReference>
<comment type="caution">
    <text evidence="7">The sequence shown here is derived from an EMBL/GenBank/DDBJ whole genome shotgun (WGS) entry which is preliminary data.</text>
</comment>
<dbReference type="RefSeq" id="WP_209336415.1">
    <property type="nucleotide sequence ID" value="NZ_JAGIYY010000007.1"/>
</dbReference>
<dbReference type="InterPro" id="IPR029035">
    <property type="entry name" value="DHS-like_NAD/FAD-binding_dom"/>
</dbReference>
<dbReference type="GO" id="GO:0030976">
    <property type="term" value="F:thiamine pyrophosphate binding"/>
    <property type="evidence" value="ECO:0007669"/>
    <property type="project" value="InterPro"/>
</dbReference>
<dbReference type="Proteomes" id="UP000666240">
    <property type="component" value="Unassembled WGS sequence"/>
</dbReference>
<dbReference type="Gene3D" id="3.40.50.970">
    <property type="match status" value="2"/>
</dbReference>
<name>A0A8J7UKZ5_9HYPH</name>
<keyword evidence="8" id="KW-1185">Reference proteome</keyword>
<keyword evidence="2 3" id="KW-0786">Thiamine pyrophosphate</keyword>
<dbReference type="Pfam" id="PF02776">
    <property type="entry name" value="TPP_enzyme_N"/>
    <property type="match status" value="1"/>
</dbReference>
<sequence>MTDYTVGDLVAEFLEGCDVDVAFGIVSVHNIPMLDAIGRRSRIRFVMARAEVGASHMADGYGRASGRLAVLISSTGPGAANAVPGLLEAQFAGTPLLHITGQSPSRFTDRNNGMVHDARDQLGMLKSVSKSAYRIRSPEEALGVLTRAAVDALTAPFGPVSVEVPIDIQKAKLARPETLDGFRLPLTPPRTATGFELDALADRVAKAHRPMLWLGNGAREAGDVAEKFIDLGFGMVSSLAGRGIVPEDNPMNLGPLSGHGIPIVNDFYQSVDLMLVVGSRLRGHETGEFAIKLPENLVHIDVDPLANGRTYSNKLFVCADASDTLGQLYGRIANRIAVEPAFKQDFTELKTSARRIFRKSLGPYADFAEQLRQVTPRDALWVRDITISNTTWGNRLFEVLAARSSIHPVSAGIGEGLSLGVGAAVGANGRKTVIMTGDGGFFFNVSELWSAIQEKLDITIIVMNDNGYGVIKHIQDTTAKGRRYYTDLVAPPLSEVAGLAKIPYWRVDDPARFGAIAGEAIGQRGPNMVEVDMQAIGTPPPYYPFAPAPTE</sequence>
<accession>A0A8J7UKZ5</accession>
<dbReference type="Gene3D" id="3.40.50.1220">
    <property type="entry name" value="TPP-binding domain"/>
    <property type="match status" value="1"/>
</dbReference>